<accession>A0ABX7BM21</accession>
<proteinExistence type="predicted"/>
<evidence type="ECO:0000313" key="2">
    <source>
        <dbReference type="Proteomes" id="UP000595448"/>
    </source>
</evidence>
<sequence length="198" mass="22063">MNMPRTSDSDARLLAAASSEALCAARWERIDLETRRPGAAHRELLLARAAELALSPVGRDQLMSLALERGASTGDPDASLIDLSDRPAERARIARSVFGRGPRRSSETVALVVQIEEGHARRLGREARFDLLPERLLQDAILQELLWDHPDIPASDDTRLTMLCSVPRLRERSEDLSSGWSWGALPRWFNSFLKRAAC</sequence>
<dbReference type="EMBL" id="CP067977">
    <property type="protein sequence ID" value="QQQ18624.1"/>
    <property type="molecule type" value="Genomic_DNA"/>
</dbReference>
<gene>
    <name evidence="1" type="ORF">JIP62_00225</name>
</gene>
<dbReference type="RefSeq" id="WP_201102991.1">
    <property type="nucleotide sequence ID" value="NZ_CP067977.1"/>
</dbReference>
<keyword evidence="2" id="KW-1185">Reference proteome</keyword>
<reference evidence="1 2" key="1">
    <citation type="submission" date="2021-01" db="EMBL/GenBank/DDBJ databases">
        <title>Brevundimonas vitis sp. nov., an bacterium isolated from grape (Vitis vinifera).</title>
        <authorList>
            <person name="Jiang L."/>
            <person name="Lee J."/>
        </authorList>
    </citation>
    <scope>NUCLEOTIDE SEQUENCE [LARGE SCALE GENOMIC DNA]</scope>
    <source>
        <strain evidence="1 2">GRTSA-9</strain>
    </source>
</reference>
<evidence type="ECO:0000313" key="1">
    <source>
        <dbReference type="EMBL" id="QQQ18624.1"/>
    </source>
</evidence>
<organism evidence="1 2">
    <name type="scientific">Brevundimonas vitisensis</name>
    <dbReference type="NCBI Taxonomy" id="2800818"/>
    <lineage>
        <taxon>Bacteria</taxon>
        <taxon>Pseudomonadati</taxon>
        <taxon>Pseudomonadota</taxon>
        <taxon>Alphaproteobacteria</taxon>
        <taxon>Caulobacterales</taxon>
        <taxon>Caulobacteraceae</taxon>
        <taxon>Brevundimonas</taxon>
    </lineage>
</organism>
<name>A0ABX7BM21_9CAUL</name>
<protein>
    <submittedName>
        <fullName evidence="1">Uncharacterized protein</fullName>
    </submittedName>
</protein>
<dbReference type="Proteomes" id="UP000595448">
    <property type="component" value="Chromosome"/>
</dbReference>